<dbReference type="EMBL" id="CP098809">
    <property type="protein sequence ID" value="USJ27756.1"/>
    <property type="molecule type" value="Genomic_DNA"/>
</dbReference>
<sequence>MTDSKRIMNVHEIPSFVAEVIAAGCDINAVGNDMYVLGDVDEQQEAKEELRRIAQRYGNRASLKSEIITYLRSIGRFVDVTWPKTLH</sequence>
<gene>
    <name evidence="1" type="ORF">NE863_28065</name>
</gene>
<dbReference type="Proteomes" id="UP001055460">
    <property type="component" value="Plasmid pB"/>
</dbReference>
<reference evidence="1" key="1">
    <citation type="submission" date="2022-06" db="EMBL/GenBank/DDBJ databases">
        <title>Physiological and biochemical characterization and genomic elucidation of a strain of the genus Ensifer adhaerens M8 that combines arsenic oxidation and chromium reduction.</title>
        <authorList>
            <person name="Li X."/>
            <person name="Yu c."/>
        </authorList>
    </citation>
    <scope>NUCLEOTIDE SEQUENCE</scope>
    <source>
        <strain evidence="1">M8</strain>
        <plasmid evidence="1">pB</plasmid>
    </source>
</reference>
<protein>
    <submittedName>
        <fullName evidence="1">Uncharacterized protein</fullName>
    </submittedName>
</protein>
<proteinExistence type="predicted"/>
<dbReference type="AlphaFoldDB" id="A0A9Q8YGF9"/>
<organism evidence="1 2">
    <name type="scientific">Ensifer adhaerens</name>
    <name type="common">Sinorhizobium morelense</name>
    <dbReference type="NCBI Taxonomy" id="106592"/>
    <lineage>
        <taxon>Bacteria</taxon>
        <taxon>Pseudomonadati</taxon>
        <taxon>Pseudomonadota</taxon>
        <taxon>Alphaproteobacteria</taxon>
        <taxon>Hyphomicrobiales</taxon>
        <taxon>Rhizobiaceae</taxon>
        <taxon>Sinorhizobium/Ensifer group</taxon>
        <taxon>Ensifer</taxon>
    </lineage>
</organism>
<accession>A0A9Q8YGF9</accession>
<dbReference type="RefSeq" id="WP_049810946.1">
    <property type="nucleotide sequence ID" value="NZ_CAXURO020000003.1"/>
</dbReference>
<evidence type="ECO:0000313" key="1">
    <source>
        <dbReference type="EMBL" id="USJ27756.1"/>
    </source>
</evidence>
<geneLocation type="plasmid" evidence="1 2">
    <name>pB</name>
</geneLocation>
<evidence type="ECO:0000313" key="2">
    <source>
        <dbReference type="Proteomes" id="UP001055460"/>
    </source>
</evidence>
<name>A0A9Q8YGF9_ENSAD</name>
<keyword evidence="1" id="KW-0614">Plasmid</keyword>